<comment type="caution">
    <text evidence="2">The sequence shown here is derived from an EMBL/GenBank/DDBJ whole genome shotgun (WGS) entry which is preliminary data.</text>
</comment>
<dbReference type="InterPro" id="IPR006035">
    <property type="entry name" value="Ureohydrolase"/>
</dbReference>
<evidence type="ECO:0000313" key="3">
    <source>
        <dbReference type="Proteomes" id="UP000680304"/>
    </source>
</evidence>
<keyword evidence="3" id="KW-1185">Reference proteome</keyword>
<evidence type="ECO:0000256" key="1">
    <source>
        <dbReference type="PROSITE-ProRule" id="PRU00742"/>
    </source>
</evidence>
<dbReference type="PANTHER" id="PTHR11358">
    <property type="entry name" value="ARGINASE/AGMATINASE"/>
    <property type="match status" value="1"/>
</dbReference>
<proteinExistence type="inferred from homology"/>
<dbReference type="PROSITE" id="PS51409">
    <property type="entry name" value="ARGINASE_2"/>
    <property type="match status" value="1"/>
</dbReference>
<accession>A0ABQ4NFU0</accession>
<organism evidence="2 3">
    <name type="scientific">Paenibacillus cisolokensis</name>
    <dbReference type="NCBI Taxonomy" id="1658519"/>
    <lineage>
        <taxon>Bacteria</taxon>
        <taxon>Bacillati</taxon>
        <taxon>Bacillota</taxon>
        <taxon>Bacilli</taxon>
        <taxon>Bacillales</taxon>
        <taxon>Paenibacillaceae</taxon>
        <taxon>Paenibacillus</taxon>
    </lineage>
</organism>
<dbReference type="RefSeq" id="WP_213531833.1">
    <property type="nucleotide sequence ID" value="NZ_BOVJ01000255.1"/>
</dbReference>
<protein>
    <submittedName>
        <fullName evidence="2">Arginase</fullName>
    </submittedName>
</protein>
<dbReference type="SUPFAM" id="SSF52768">
    <property type="entry name" value="Arginase/deacetylase"/>
    <property type="match status" value="1"/>
</dbReference>
<comment type="similarity">
    <text evidence="1">Belongs to the arginase family.</text>
</comment>
<dbReference type="EMBL" id="BOVJ01000255">
    <property type="protein sequence ID" value="GIQ67106.1"/>
    <property type="molecule type" value="Genomic_DNA"/>
</dbReference>
<dbReference type="Pfam" id="PF00491">
    <property type="entry name" value="Arginase"/>
    <property type="match status" value="1"/>
</dbReference>
<dbReference type="InterPro" id="IPR023696">
    <property type="entry name" value="Ureohydrolase_dom_sf"/>
</dbReference>
<evidence type="ECO:0000313" key="2">
    <source>
        <dbReference type="EMBL" id="GIQ67106.1"/>
    </source>
</evidence>
<dbReference type="Proteomes" id="UP000680304">
    <property type="component" value="Unassembled WGS sequence"/>
</dbReference>
<reference evidence="2 3" key="1">
    <citation type="submission" date="2021-04" db="EMBL/GenBank/DDBJ databases">
        <title>Draft genome sequence of Paenibacillus cisolokensis, LC2-13A.</title>
        <authorList>
            <person name="Uke A."/>
            <person name="Chhe C."/>
            <person name="Baramee S."/>
            <person name="Kosugi A."/>
        </authorList>
    </citation>
    <scope>NUCLEOTIDE SEQUENCE [LARGE SCALE GENOMIC DNA]</scope>
    <source>
        <strain evidence="2 3">LC2-13A</strain>
    </source>
</reference>
<dbReference type="PANTHER" id="PTHR11358:SF41">
    <property type="entry name" value="ARGINASE"/>
    <property type="match status" value="1"/>
</dbReference>
<dbReference type="Gene3D" id="3.40.800.10">
    <property type="entry name" value="Ureohydrolase domain"/>
    <property type="match status" value="1"/>
</dbReference>
<sequence>MSGKVAVLNFDQTLCSQPHFLQPAFEWIELSDIGQTNGYCSKDSLREIGSRLQKRRNRGVTLIGRGNYHYVSYLLTSELSVPFTLVLFDYHSDMMETPDDMHISCGSWVLEAIRRLPHLRKVLLIGVSEAGLKQMPGDVRAKVLAYPNDNVNESESGIRSLVSNIPTDTVYISIDKDVLNPSEAVTDWEQGRFSLRFMVRILEAIAKAKRVAGVDICGEYPITPAHIYRNEMRQASRINERANRYLAERAVQWMSETVPSGHPVHRSAG</sequence>
<name>A0ABQ4NFU0_9BACL</name>
<gene>
    <name evidence="2" type="ORF">PACILC2_56740</name>
</gene>